<dbReference type="EMBL" id="EF420156">
    <property type="protein sequence ID" value="ABQ43486.1"/>
    <property type="molecule type" value="Genomic_DNA"/>
</dbReference>
<feature type="domain" description="Interleukin-18-binding protein-like" evidence="1">
    <location>
        <begin position="27"/>
        <end position="129"/>
    </location>
</feature>
<name>A7XCB8_9POXV</name>
<dbReference type="InterPro" id="IPR013783">
    <property type="entry name" value="Ig-like_fold"/>
</dbReference>
<evidence type="ECO:0000313" key="5">
    <source>
        <dbReference type="Proteomes" id="UP000130031"/>
    </source>
</evidence>
<evidence type="ECO:0000313" key="3">
    <source>
        <dbReference type="EMBL" id="ABQ43641.1"/>
    </source>
</evidence>
<protein>
    <submittedName>
        <fullName evidence="2">IL-18 binding protein</fullName>
    </submittedName>
</protein>
<accession>A7XCB8</accession>
<dbReference type="InterPro" id="IPR055139">
    <property type="entry name" value="IL18BP-like_dom"/>
</dbReference>
<dbReference type="Pfam" id="PF22009">
    <property type="entry name" value="YLDV-IL18BP-like"/>
    <property type="match status" value="1"/>
</dbReference>
<reference evidence="4 5" key="1">
    <citation type="journal article" date="2007" name="Virus Res.">
        <title>Comparative genetic analysis of genomic DNA sequences of two human isolates of Tanapox virus.</title>
        <authorList>
            <person name="Nazarian S.H."/>
            <person name="Barrett J.W."/>
            <person name="Frace A.M."/>
            <person name="Olsen-Rasmussen M."/>
            <person name="Khristova M."/>
            <person name="Shaban M."/>
            <person name="Neering S."/>
            <person name="Li Y."/>
            <person name="Damon I.K."/>
            <person name="Esposito J.J."/>
            <person name="Essani K."/>
            <person name="McFadden G."/>
        </authorList>
    </citation>
    <scope>NUCLEOTIDE SEQUENCE [LARGE SCALE GENOMIC DNA]</scope>
    <source>
        <strain evidence="2">TPV-Kenya</strain>
        <strain evidence="3">TPV-RoC</strain>
    </source>
</reference>
<dbReference type="EMBL" id="EF420157">
    <property type="protein sequence ID" value="ABQ43641.1"/>
    <property type="molecule type" value="Genomic_DNA"/>
</dbReference>
<dbReference type="Proteomes" id="UP000099606">
    <property type="component" value="Segment"/>
</dbReference>
<evidence type="ECO:0000313" key="2">
    <source>
        <dbReference type="EMBL" id="ABQ43486.1"/>
    </source>
</evidence>
<evidence type="ECO:0000259" key="1">
    <source>
        <dbReference type="Pfam" id="PF22009"/>
    </source>
</evidence>
<dbReference type="Gene3D" id="2.60.40.10">
    <property type="entry name" value="Immunoglobulins"/>
    <property type="match status" value="1"/>
</dbReference>
<dbReference type="Proteomes" id="UP000130031">
    <property type="component" value="Segment"/>
</dbReference>
<proteinExistence type="predicted"/>
<organism evidence="2 5">
    <name type="scientific">Tanapox virus</name>
    <dbReference type="NCBI Taxonomy" id="99000"/>
    <lineage>
        <taxon>Viruses</taxon>
        <taxon>Varidnaviria</taxon>
        <taxon>Bamfordvirae</taxon>
        <taxon>Nucleocytoviricota</taxon>
        <taxon>Pokkesviricetes</taxon>
        <taxon>Chitovirales</taxon>
        <taxon>Poxviridae</taxon>
        <taxon>Chordopoxvirinae</taxon>
        <taxon>Yatapoxvirus</taxon>
        <taxon>Yatapoxvirus tanapox</taxon>
    </lineage>
</organism>
<gene>
    <name evidence="2" type="primary">14L</name>
</gene>
<evidence type="ECO:0000313" key="4">
    <source>
        <dbReference type="Proteomes" id="UP000099606"/>
    </source>
</evidence>
<sequence length="136" mass="16091">MKTQIIILVLIYFVQDSKNECVKTRSVNIHVPVKETSKVVLECRGDSYFRHFSYVYWIIGKNKTVDQLPPNSGYRERIYLFKKPHRCENRPRADLILTNITDEMRNEKLTCVLIDPKDPLKESVILSKIWNCVYKI</sequence>